<name>A0A1J1HJ74_9DIPT</name>
<organism evidence="1 2">
    <name type="scientific">Clunio marinus</name>
    <dbReference type="NCBI Taxonomy" id="568069"/>
    <lineage>
        <taxon>Eukaryota</taxon>
        <taxon>Metazoa</taxon>
        <taxon>Ecdysozoa</taxon>
        <taxon>Arthropoda</taxon>
        <taxon>Hexapoda</taxon>
        <taxon>Insecta</taxon>
        <taxon>Pterygota</taxon>
        <taxon>Neoptera</taxon>
        <taxon>Endopterygota</taxon>
        <taxon>Diptera</taxon>
        <taxon>Nematocera</taxon>
        <taxon>Chironomoidea</taxon>
        <taxon>Chironomidae</taxon>
        <taxon>Clunio</taxon>
    </lineage>
</organism>
<accession>A0A1J1HJ74</accession>
<keyword evidence="2" id="KW-1185">Reference proteome</keyword>
<protein>
    <submittedName>
        <fullName evidence="1">CLUMA_CG001749, isoform A</fullName>
    </submittedName>
</protein>
<evidence type="ECO:0000313" key="1">
    <source>
        <dbReference type="EMBL" id="CRK87963.1"/>
    </source>
</evidence>
<reference evidence="1 2" key="1">
    <citation type="submission" date="2015-04" db="EMBL/GenBank/DDBJ databases">
        <authorList>
            <person name="Syromyatnikov M.Y."/>
            <person name="Popov V.N."/>
        </authorList>
    </citation>
    <scope>NUCLEOTIDE SEQUENCE [LARGE SCALE GENOMIC DNA]</scope>
</reference>
<dbReference type="EMBL" id="CVRI01000006">
    <property type="protein sequence ID" value="CRK87963.1"/>
    <property type="molecule type" value="Genomic_DNA"/>
</dbReference>
<dbReference type="AlphaFoldDB" id="A0A1J1HJ74"/>
<proteinExistence type="predicted"/>
<evidence type="ECO:0000313" key="2">
    <source>
        <dbReference type="Proteomes" id="UP000183832"/>
    </source>
</evidence>
<gene>
    <name evidence="1" type="ORF">CLUMA_CG001749</name>
</gene>
<sequence>MASTQDECSQLEKFYLFMLPDESEGKQRNLQQKQNGKVKELNSQVDYCRLLPLLLFILFRSGEDLMKYLHALAKT</sequence>
<dbReference type="Proteomes" id="UP000183832">
    <property type="component" value="Unassembled WGS sequence"/>
</dbReference>